<gene>
    <name evidence="1" type="ORF">ASPSYDRAFT_52818</name>
</gene>
<proteinExistence type="predicted"/>
<dbReference type="EMBL" id="KV878612">
    <property type="protein sequence ID" value="OJJ51925.1"/>
    <property type="molecule type" value="Genomic_DNA"/>
</dbReference>
<organism evidence="1 2">
    <name type="scientific">Aspergillus sydowii CBS 593.65</name>
    <dbReference type="NCBI Taxonomy" id="1036612"/>
    <lineage>
        <taxon>Eukaryota</taxon>
        <taxon>Fungi</taxon>
        <taxon>Dikarya</taxon>
        <taxon>Ascomycota</taxon>
        <taxon>Pezizomycotina</taxon>
        <taxon>Eurotiomycetes</taxon>
        <taxon>Eurotiomycetidae</taxon>
        <taxon>Eurotiales</taxon>
        <taxon>Aspergillaceae</taxon>
        <taxon>Aspergillus</taxon>
        <taxon>Aspergillus subgen. Nidulantes</taxon>
    </lineage>
</organism>
<dbReference type="AlphaFoldDB" id="A0A1L9SXJ6"/>
<name>A0A1L9SXJ6_9EURO</name>
<feature type="non-terminal residue" evidence="1">
    <location>
        <position position="1"/>
    </location>
</feature>
<accession>A0A1L9SXJ6</accession>
<keyword evidence="2" id="KW-1185">Reference proteome</keyword>
<dbReference type="GeneID" id="63764634"/>
<dbReference type="RefSeq" id="XP_040695731.1">
    <property type="nucleotide sequence ID" value="XM_040848561.1"/>
</dbReference>
<evidence type="ECO:0000313" key="2">
    <source>
        <dbReference type="Proteomes" id="UP000184356"/>
    </source>
</evidence>
<dbReference type="VEuPathDB" id="FungiDB:ASPSYDRAFT_52818"/>
<dbReference type="Proteomes" id="UP000184356">
    <property type="component" value="Unassembled WGS sequence"/>
</dbReference>
<sequence length="71" mass="8351">ECNRRILIITPLPLHLVLLPYHTYRLLYTNPHFSPGESPHLPVTYTRWIPEYRAASQEPFNGLNEYPFNAT</sequence>
<protein>
    <submittedName>
        <fullName evidence="1">Uncharacterized protein</fullName>
    </submittedName>
</protein>
<evidence type="ECO:0000313" key="1">
    <source>
        <dbReference type="EMBL" id="OJJ51925.1"/>
    </source>
</evidence>
<reference evidence="2" key="1">
    <citation type="journal article" date="2017" name="Genome Biol.">
        <title>Comparative genomics reveals high biological diversity and specific adaptations in the industrially and medically important fungal genus Aspergillus.</title>
        <authorList>
            <person name="de Vries R.P."/>
            <person name="Riley R."/>
            <person name="Wiebenga A."/>
            <person name="Aguilar-Osorio G."/>
            <person name="Amillis S."/>
            <person name="Uchima C.A."/>
            <person name="Anderluh G."/>
            <person name="Asadollahi M."/>
            <person name="Askin M."/>
            <person name="Barry K."/>
            <person name="Battaglia E."/>
            <person name="Bayram O."/>
            <person name="Benocci T."/>
            <person name="Braus-Stromeyer S.A."/>
            <person name="Caldana C."/>
            <person name="Canovas D."/>
            <person name="Cerqueira G.C."/>
            <person name="Chen F."/>
            <person name="Chen W."/>
            <person name="Choi C."/>
            <person name="Clum A."/>
            <person name="Dos Santos R.A."/>
            <person name="Damasio A.R."/>
            <person name="Diallinas G."/>
            <person name="Emri T."/>
            <person name="Fekete E."/>
            <person name="Flipphi M."/>
            <person name="Freyberg S."/>
            <person name="Gallo A."/>
            <person name="Gournas C."/>
            <person name="Habgood R."/>
            <person name="Hainaut M."/>
            <person name="Harispe M.L."/>
            <person name="Henrissat B."/>
            <person name="Hilden K.S."/>
            <person name="Hope R."/>
            <person name="Hossain A."/>
            <person name="Karabika E."/>
            <person name="Karaffa L."/>
            <person name="Karanyi Z."/>
            <person name="Krasevec N."/>
            <person name="Kuo A."/>
            <person name="Kusch H."/>
            <person name="LaButti K."/>
            <person name="Lagendijk E.L."/>
            <person name="Lapidus A."/>
            <person name="Levasseur A."/>
            <person name="Lindquist E."/>
            <person name="Lipzen A."/>
            <person name="Logrieco A.F."/>
            <person name="MacCabe A."/>
            <person name="Maekelae M.R."/>
            <person name="Malavazi I."/>
            <person name="Melin P."/>
            <person name="Meyer V."/>
            <person name="Mielnichuk N."/>
            <person name="Miskei M."/>
            <person name="Molnar A.P."/>
            <person name="Mule G."/>
            <person name="Ngan C.Y."/>
            <person name="Orejas M."/>
            <person name="Orosz E."/>
            <person name="Ouedraogo J.P."/>
            <person name="Overkamp K.M."/>
            <person name="Park H.-S."/>
            <person name="Perrone G."/>
            <person name="Piumi F."/>
            <person name="Punt P.J."/>
            <person name="Ram A.F."/>
            <person name="Ramon A."/>
            <person name="Rauscher S."/>
            <person name="Record E."/>
            <person name="Riano-Pachon D.M."/>
            <person name="Robert V."/>
            <person name="Roehrig J."/>
            <person name="Ruller R."/>
            <person name="Salamov A."/>
            <person name="Salih N.S."/>
            <person name="Samson R.A."/>
            <person name="Sandor E."/>
            <person name="Sanguinetti M."/>
            <person name="Schuetze T."/>
            <person name="Sepcic K."/>
            <person name="Shelest E."/>
            <person name="Sherlock G."/>
            <person name="Sophianopoulou V."/>
            <person name="Squina F.M."/>
            <person name="Sun H."/>
            <person name="Susca A."/>
            <person name="Todd R.B."/>
            <person name="Tsang A."/>
            <person name="Unkles S.E."/>
            <person name="van de Wiele N."/>
            <person name="van Rossen-Uffink D."/>
            <person name="Oliveira J.V."/>
            <person name="Vesth T.C."/>
            <person name="Visser J."/>
            <person name="Yu J.-H."/>
            <person name="Zhou M."/>
            <person name="Andersen M.R."/>
            <person name="Archer D.B."/>
            <person name="Baker S.E."/>
            <person name="Benoit I."/>
            <person name="Brakhage A.A."/>
            <person name="Braus G.H."/>
            <person name="Fischer R."/>
            <person name="Frisvad J.C."/>
            <person name="Goldman G.H."/>
            <person name="Houbraken J."/>
            <person name="Oakley B."/>
            <person name="Pocsi I."/>
            <person name="Scazzocchio C."/>
            <person name="Seiboth B."/>
            <person name="vanKuyk P.A."/>
            <person name="Wortman J."/>
            <person name="Dyer P.S."/>
            <person name="Grigoriev I.V."/>
        </authorList>
    </citation>
    <scope>NUCLEOTIDE SEQUENCE [LARGE SCALE GENOMIC DNA]</scope>
    <source>
        <strain evidence="2">CBS 593.65</strain>
    </source>
</reference>